<dbReference type="PANTHER" id="PTHR24092">
    <property type="entry name" value="PROBABLE PHOSPHOLIPID-TRANSPORTING ATPASE"/>
    <property type="match status" value="1"/>
</dbReference>
<evidence type="ECO:0000256" key="6">
    <source>
        <dbReference type="ARBA" id="ARBA00022692"/>
    </source>
</evidence>
<evidence type="ECO:0000256" key="20">
    <source>
        <dbReference type="RuleBase" id="RU362033"/>
    </source>
</evidence>
<evidence type="ECO:0000259" key="22">
    <source>
        <dbReference type="Pfam" id="PF16212"/>
    </source>
</evidence>
<keyword evidence="7 19" id="KW-0479">Metal-binding</keyword>
<keyword evidence="6 20" id="KW-0812">Transmembrane</keyword>
<evidence type="ECO:0000256" key="16">
    <source>
        <dbReference type="ARBA" id="ARBA00051303"/>
    </source>
</evidence>
<dbReference type="SFLD" id="SFLDG00002">
    <property type="entry name" value="C1.7:_P-type_atpase_like"/>
    <property type="match status" value="1"/>
</dbReference>
<feature type="binding site" evidence="18">
    <location>
        <position position="449"/>
    </location>
    <ligand>
        <name>ATP</name>
        <dbReference type="ChEBI" id="CHEBI:30616"/>
    </ligand>
</feature>
<protein>
    <recommendedName>
        <fullName evidence="20">Phospholipid-transporting ATPase</fullName>
        <ecNumber evidence="20">7.6.2.1</ecNumber>
    </recommendedName>
</protein>
<evidence type="ECO:0000256" key="9">
    <source>
        <dbReference type="ARBA" id="ARBA00022840"/>
    </source>
</evidence>
<feature type="binding site" evidence="18">
    <location>
        <position position="364"/>
    </location>
    <ligand>
        <name>ATP</name>
        <dbReference type="ChEBI" id="CHEBI:30616"/>
    </ligand>
</feature>
<feature type="binding site" evidence="19">
    <location>
        <position position="742"/>
    </location>
    <ligand>
        <name>Mg(2+)</name>
        <dbReference type="ChEBI" id="CHEBI:18420"/>
    </ligand>
</feature>
<name>A0A8C8C1Y8_ONCTS</name>
<dbReference type="Gene3D" id="2.70.150.10">
    <property type="entry name" value="Calcium-transporting ATPase, cytoplasmic transduction domain A"/>
    <property type="match status" value="1"/>
</dbReference>
<evidence type="ECO:0000256" key="14">
    <source>
        <dbReference type="ARBA" id="ARBA00023136"/>
    </source>
</evidence>
<comment type="catalytic activity">
    <reaction evidence="15 20">
        <text>ATP + H2O + phospholipidSide 1 = ADP + phosphate + phospholipidSide 2.</text>
        <dbReference type="EC" id="7.6.2.1"/>
    </reaction>
</comment>
<evidence type="ECO:0000256" key="12">
    <source>
        <dbReference type="ARBA" id="ARBA00022989"/>
    </source>
</evidence>
<feature type="transmembrane region" description="Helical" evidence="20">
    <location>
        <begin position="273"/>
        <end position="292"/>
    </location>
</feature>
<evidence type="ECO:0000256" key="5">
    <source>
        <dbReference type="ARBA" id="ARBA00008109"/>
    </source>
</evidence>
<dbReference type="Pfam" id="PF16212">
    <property type="entry name" value="PhoLip_ATPase_C"/>
    <property type="match status" value="1"/>
</dbReference>
<gene>
    <name evidence="23" type="primary">ATP8A1</name>
</gene>
<keyword evidence="8 18" id="KW-0547">Nucleotide-binding</keyword>
<evidence type="ECO:0000256" key="8">
    <source>
        <dbReference type="ARBA" id="ARBA00022741"/>
    </source>
</evidence>
<evidence type="ECO:0000256" key="10">
    <source>
        <dbReference type="ARBA" id="ARBA00022842"/>
    </source>
</evidence>
<feature type="binding site" evidence="18">
    <location>
        <position position="716"/>
    </location>
    <ligand>
        <name>ATP</name>
        <dbReference type="ChEBI" id="CHEBI:30616"/>
    </ligand>
</feature>
<evidence type="ECO:0000256" key="11">
    <source>
        <dbReference type="ARBA" id="ARBA00022967"/>
    </source>
</evidence>
<feature type="binding site" evidence="18">
    <location>
        <position position="627"/>
    </location>
    <ligand>
        <name>ATP</name>
        <dbReference type="ChEBI" id="CHEBI:30616"/>
    </ligand>
</feature>
<feature type="binding site" evidence="18">
    <location>
        <position position="513"/>
    </location>
    <ligand>
        <name>ATP</name>
        <dbReference type="ChEBI" id="CHEBI:30616"/>
    </ligand>
</feature>
<feature type="binding site" evidence="18">
    <location>
        <position position="546"/>
    </location>
    <ligand>
        <name>ATP</name>
        <dbReference type="ChEBI" id="CHEBI:30616"/>
    </ligand>
</feature>
<keyword evidence="12 20" id="KW-1133">Transmembrane helix</keyword>
<dbReference type="InterPro" id="IPR006539">
    <property type="entry name" value="P-type_ATPase_IV"/>
</dbReference>
<dbReference type="GO" id="GO:0005886">
    <property type="term" value="C:plasma membrane"/>
    <property type="evidence" value="ECO:0007669"/>
    <property type="project" value="TreeGrafter"/>
</dbReference>
<evidence type="ECO:0000256" key="13">
    <source>
        <dbReference type="ARBA" id="ARBA00023034"/>
    </source>
</evidence>
<feature type="binding site" evidence="18">
    <location>
        <position position="365"/>
    </location>
    <ligand>
        <name>ATP</name>
        <dbReference type="ChEBI" id="CHEBI:30616"/>
    </ligand>
</feature>
<feature type="binding site" evidence="18">
    <location>
        <position position="746"/>
    </location>
    <ligand>
        <name>ATP</name>
        <dbReference type="ChEBI" id="CHEBI:30616"/>
    </ligand>
</feature>
<dbReference type="Gene3D" id="3.40.50.1000">
    <property type="entry name" value="HAD superfamily/HAD-like"/>
    <property type="match status" value="1"/>
</dbReference>
<dbReference type="InterPro" id="IPR032630">
    <property type="entry name" value="P_typ_ATPase_c"/>
</dbReference>
<keyword evidence="9 18" id="KW-0067">ATP-binding</keyword>
<evidence type="ECO:0000256" key="1">
    <source>
        <dbReference type="ARBA" id="ARBA00001946"/>
    </source>
</evidence>
<dbReference type="Pfam" id="PF13246">
    <property type="entry name" value="Cation_ATPase"/>
    <property type="match status" value="1"/>
</dbReference>
<feature type="transmembrane region" description="Helical" evidence="20">
    <location>
        <begin position="808"/>
        <end position="828"/>
    </location>
</feature>
<feature type="binding site" evidence="18">
    <location>
        <position position="628"/>
    </location>
    <ligand>
        <name>ATP</name>
        <dbReference type="ChEBI" id="CHEBI:30616"/>
    </ligand>
</feature>
<dbReference type="GO" id="GO:0140326">
    <property type="term" value="F:ATPase-coupled intramembrane lipid transporter activity"/>
    <property type="evidence" value="ECO:0007669"/>
    <property type="project" value="UniProtKB-EC"/>
</dbReference>
<evidence type="ECO:0000256" key="17">
    <source>
        <dbReference type="PIRSR" id="PIRSR606539-1"/>
    </source>
</evidence>
<evidence type="ECO:0000256" key="19">
    <source>
        <dbReference type="PIRSR" id="PIRSR606539-3"/>
    </source>
</evidence>
<keyword evidence="14 20" id="KW-0472">Membrane</keyword>
<dbReference type="InterPro" id="IPR018303">
    <property type="entry name" value="ATPase_P-typ_P_site"/>
</dbReference>
<dbReference type="SFLD" id="SFLDF00027">
    <property type="entry name" value="p-type_atpase"/>
    <property type="match status" value="1"/>
</dbReference>
<dbReference type="InterPro" id="IPR036412">
    <property type="entry name" value="HAD-like_sf"/>
</dbReference>
<evidence type="ECO:0000256" key="3">
    <source>
        <dbReference type="ARBA" id="ARBA00004308"/>
    </source>
</evidence>
<dbReference type="InterPro" id="IPR001757">
    <property type="entry name" value="P_typ_ATPase"/>
</dbReference>
<accession>A0A8C8C1Y8</accession>
<reference evidence="23" key="2">
    <citation type="submission" date="2025-09" db="UniProtKB">
        <authorList>
            <consortium name="Ensembl"/>
        </authorList>
    </citation>
    <scope>IDENTIFICATION</scope>
</reference>
<feature type="binding site" evidence="18">
    <location>
        <position position="626"/>
    </location>
    <ligand>
        <name>ATP</name>
        <dbReference type="ChEBI" id="CHEBI:30616"/>
    </ligand>
</feature>
<evidence type="ECO:0000313" key="24">
    <source>
        <dbReference type="Proteomes" id="UP000694402"/>
    </source>
</evidence>
<keyword evidence="13" id="KW-0333">Golgi apparatus</keyword>
<organism evidence="23 24">
    <name type="scientific">Oncorhynchus tshawytscha</name>
    <name type="common">Chinook salmon</name>
    <name type="synonym">Salmo tshawytscha</name>
    <dbReference type="NCBI Taxonomy" id="74940"/>
    <lineage>
        <taxon>Eukaryota</taxon>
        <taxon>Metazoa</taxon>
        <taxon>Chordata</taxon>
        <taxon>Craniata</taxon>
        <taxon>Vertebrata</taxon>
        <taxon>Euteleostomi</taxon>
        <taxon>Actinopterygii</taxon>
        <taxon>Neopterygii</taxon>
        <taxon>Teleostei</taxon>
        <taxon>Protacanthopterygii</taxon>
        <taxon>Salmoniformes</taxon>
        <taxon>Salmonidae</taxon>
        <taxon>Salmoninae</taxon>
        <taxon>Oncorhynchus</taxon>
    </lineage>
</organism>
<dbReference type="FunFam" id="3.40.1110.10:FF:000010">
    <property type="entry name" value="Phospholipid-transporting ATPase"/>
    <property type="match status" value="1"/>
</dbReference>
<dbReference type="GO" id="GO:0005802">
    <property type="term" value="C:trans-Golgi network"/>
    <property type="evidence" value="ECO:0007669"/>
    <property type="project" value="TreeGrafter"/>
</dbReference>
<feature type="domain" description="P-type ATPase N-terminal" evidence="21">
    <location>
        <begin position="41"/>
        <end position="102"/>
    </location>
</feature>
<feature type="active site" description="4-aspartylphosphate intermediate" evidence="17">
    <location>
        <position position="363"/>
    </location>
</feature>
<feature type="binding site" evidence="18">
    <location>
        <position position="722"/>
    </location>
    <ligand>
        <name>ATP</name>
        <dbReference type="ChEBI" id="CHEBI:30616"/>
    </ligand>
</feature>
<proteinExistence type="inferred from homology"/>
<keyword evidence="10 19" id="KW-0460">Magnesium</keyword>
<dbReference type="GeneTree" id="ENSGT00940000157110"/>
<comment type="subcellular location">
    <subcellularLocation>
        <location evidence="3">Endomembrane system</location>
    </subcellularLocation>
    <subcellularLocation>
        <location evidence="4">Golgi apparatus</location>
    </subcellularLocation>
    <subcellularLocation>
        <location evidence="2 20">Membrane</location>
        <topology evidence="2 20">Multi-pass membrane protein</topology>
    </subcellularLocation>
</comment>
<dbReference type="SUPFAM" id="SSF81660">
    <property type="entry name" value="Metal cation-transporting ATPase, ATP-binding domain N"/>
    <property type="match status" value="1"/>
</dbReference>
<feature type="binding site" evidence="18">
    <location>
        <position position="490"/>
    </location>
    <ligand>
        <name>ATP</name>
        <dbReference type="ChEBI" id="CHEBI:30616"/>
    </ligand>
</feature>
<dbReference type="NCBIfam" id="TIGR01494">
    <property type="entry name" value="ATPase_P-type"/>
    <property type="match status" value="1"/>
</dbReference>
<evidence type="ECO:0000256" key="15">
    <source>
        <dbReference type="ARBA" id="ARBA00034036"/>
    </source>
</evidence>
<dbReference type="GO" id="GO:0000287">
    <property type="term" value="F:magnesium ion binding"/>
    <property type="evidence" value="ECO:0007669"/>
    <property type="project" value="UniProtKB-UniRule"/>
</dbReference>
<evidence type="ECO:0000256" key="4">
    <source>
        <dbReference type="ARBA" id="ARBA00004555"/>
    </source>
</evidence>
<dbReference type="SUPFAM" id="SSF56784">
    <property type="entry name" value="HAD-like"/>
    <property type="match status" value="1"/>
</dbReference>
<comment type="cofactor">
    <cofactor evidence="1 19">
        <name>Mg(2+)</name>
        <dbReference type="ChEBI" id="CHEBI:18420"/>
    </cofactor>
</comment>
<dbReference type="EC" id="7.6.2.1" evidence="20"/>
<evidence type="ECO:0000256" key="7">
    <source>
        <dbReference type="ARBA" id="ARBA00022723"/>
    </source>
</evidence>
<evidence type="ECO:0000256" key="18">
    <source>
        <dbReference type="PIRSR" id="PIRSR606539-2"/>
    </source>
</evidence>
<dbReference type="FunFam" id="3.40.50.1000:FF:000010">
    <property type="entry name" value="Phospholipid-transporting ATPase"/>
    <property type="match status" value="1"/>
</dbReference>
<dbReference type="GO" id="GO:0005524">
    <property type="term" value="F:ATP binding"/>
    <property type="evidence" value="ECO:0007669"/>
    <property type="project" value="UniProtKB-UniRule"/>
</dbReference>
<dbReference type="GO" id="GO:0016887">
    <property type="term" value="F:ATP hydrolysis activity"/>
    <property type="evidence" value="ECO:0007669"/>
    <property type="project" value="InterPro"/>
</dbReference>
<feature type="binding site" evidence="19">
    <location>
        <position position="746"/>
    </location>
    <ligand>
        <name>Mg(2+)</name>
        <dbReference type="ChEBI" id="CHEBI:18420"/>
    </ligand>
</feature>
<evidence type="ECO:0000313" key="23">
    <source>
        <dbReference type="Ensembl" id="ENSOTSP00005005142.2"/>
    </source>
</evidence>
<dbReference type="InterPro" id="IPR023214">
    <property type="entry name" value="HAD_sf"/>
</dbReference>
<dbReference type="PRINTS" id="PR00119">
    <property type="entry name" value="CATATPASE"/>
</dbReference>
<feature type="binding site" evidence="19">
    <location>
        <position position="365"/>
    </location>
    <ligand>
        <name>Mg(2+)</name>
        <dbReference type="ChEBI" id="CHEBI:18420"/>
    </ligand>
</feature>
<feature type="transmembrane region" description="Helical" evidence="20">
    <location>
        <begin position="946"/>
        <end position="966"/>
    </location>
</feature>
<dbReference type="GO" id="GO:0045332">
    <property type="term" value="P:phospholipid translocation"/>
    <property type="evidence" value="ECO:0007669"/>
    <property type="project" value="TreeGrafter"/>
</dbReference>
<dbReference type="AlphaFoldDB" id="A0A8C8C1Y8"/>
<dbReference type="InterPro" id="IPR008250">
    <property type="entry name" value="ATPase_P-typ_transduc_dom_A_sf"/>
</dbReference>
<dbReference type="NCBIfam" id="TIGR01652">
    <property type="entry name" value="ATPase-Plipid"/>
    <property type="match status" value="1"/>
</dbReference>
<dbReference type="PROSITE" id="PS00154">
    <property type="entry name" value="ATPASE_E1_E2"/>
    <property type="match status" value="1"/>
</dbReference>
<dbReference type="Proteomes" id="UP000694402">
    <property type="component" value="Unassembled WGS sequence"/>
</dbReference>
<dbReference type="InterPro" id="IPR032631">
    <property type="entry name" value="P-type_ATPase_N"/>
</dbReference>
<dbReference type="PANTHER" id="PTHR24092:SF221">
    <property type="entry name" value="PHOSPHOLIPID-TRANSPORTING ATPASE IA"/>
    <property type="match status" value="1"/>
</dbReference>
<dbReference type="InterPro" id="IPR023298">
    <property type="entry name" value="ATPase_P-typ_TM_dom_sf"/>
</dbReference>
<dbReference type="Ensembl" id="ENSOTST00005005730.2">
    <property type="protein sequence ID" value="ENSOTSP00005005142.2"/>
    <property type="gene ID" value="ENSOTSG00005001038.2"/>
</dbReference>
<dbReference type="SFLD" id="SFLDS00003">
    <property type="entry name" value="Haloacid_Dehalogenase"/>
    <property type="match status" value="1"/>
</dbReference>
<dbReference type="Pfam" id="PF16209">
    <property type="entry name" value="PhoLip_ATPase_N"/>
    <property type="match status" value="1"/>
</dbReference>
<dbReference type="InterPro" id="IPR044492">
    <property type="entry name" value="P_typ_ATPase_HD_dom"/>
</dbReference>
<comment type="catalytic activity">
    <reaction evidence="16">
        <text>a 1,2-diacyl-sn-glycero-3-phospho-L-serine(out) + ATP + H2O = a 1,2-diacyl-sn-glycero-3-phospho-L-serine(in) + ADP + phosphate + H(+)</text>
        <dbReference type="Rhea" id="RHEA:38567"/>
        <dbReference type="ChEBI" id="CHEBI:15377"/>
        <dbReference type="ChEBI" id="CHEBI:15378"/>
        <dbReference type="ChEBI" id="CHEBI:30616"/>
        <dbReference type="ChEBI" id="CHEBI:43474"/>
        <dbReference type="ChEBI" id="CHEBI:57262"/>
        <dbReference type="ChEBI" id="CHEBI:456216"/>
    </reaction>
    <physiologicalReaction direction="left-to-right" evidence="16">
        <dbReference type="Rhea" id="RHEA:38568"/>
    </physiologicalReaction>
</comment>
<reference evidence="23" key="1">
    <citation type="submission" date="2025-08" db="UniProtKB">
        <authorList>
            <consortium name="Ensembl"/>
        </authorList>
    </citation>
    <scope>IDENTIFICATION</scope>
</reference>
<feature type="binding site" evidence="18">
    <location>
        <position position="363"/>
    </location>
    <ligand>
        <name>ATP</name>
        <dbReference type="ChEBI" id="CHEBI:30616"/>
    </ligand>
</feature>
<evidence type="ECO:0000259" key="21">
    <source>
        <dbReference type="Pfam" id="PF16209"/>
    </source>
</evidence>
<dbReference type="Gene3D" id="3.40.1110.10">
    <property type="entry name" value="Calcium-transporting ATPase, cytoplasmic domain N"/>
    <property type="match status" value="1"/>
</dbReference>
<feature type="binding site" evidence="18">
    <location>
        <position position="745"/>
    </location>
    <ligand>
        <name>ATP</name>
        <dbReference type="ChEBI" id="CHEBI:30616"/>
    </ligand>
</feature>
<feature type="binding site" evidence="19">
    <location>
        <position position="363"/>
    </location>
    <ligand>
        <name>Mg(2+)</name>
        <dbReference type="ChEBI" id="CHEBI:18420"/>
    </ligand>
</feature>
<sequence>MADRAFKSSQWPIHSKMQSRIEEATSRTSIADLEDARLIFINQPQLTKFCTNHVSTAKYNALTFLPRFLYAQFRRAANSFFLFIALLQQIPDVSPTGRWTTLVPLILILLVAALKEIVEDLFSALLSPCCYGYCSIVVLSLDLFSYPSLSLLLDHLCEHHSRCILDCFDGHFLFTSEPHAMCYIETSNLDGETNLKIRQGLQVTAHDEDADSLSRLSGCMDPVPLGPEQILLRGARLRNTQWVNGMVVYTGHDTKLMQNSTRPPLKLSSVEHITNTLILALFGCLLAISLVCSAGQTLWKTQYGDFAWYMDLNCEFGTFNLCNDFLHILFDMDMHYEPTDTSAMARTSNLNEELGQVKYIFSDKTGTLTCNVMQFKKCSIAGVAYGSLFSSQFPEEEGFGDPTLPENLHNDHPTATIIQDFLTMMAVCHTAVPEKTEDTIVYQASSPDEGALVRAASSLGFVFSGRTPDSVIIHALGTEQRFELLNVLEFTSDRKRMSVIMRTPSGRIRLYCKGADSVIYERLADSSKYKDITLNHLEQFATEGLRTLCYAVTNISDESYEQWAELYQRAATSLTNRALKMEESYELIERNLQLLGATAIEDKLQDKVPETIETLLRAGIKIWILTGDKQETAINIGHSCRLLRKNMGLLVVNEETLEGTRAALSLHCGMLGEALHRENDVALVMDGETLKYALSFEVRQYFLDLALSCKAVICCRVSPLQKSEVVDLVKRQVKVITLAVGDGANDVGMIQTAHVGVGISGNEGLQAANSSDYSIAQFKYLRNLLLVHGAWNYNRVSKCILYCFYKNIVLYIIEIWFAIVNGFSGQILFERWCIGLYNVIFTAMPPLALGIFERCCKKENMLKYPELYKTSQNALGFNTKVFWAHCLNGLLHSVILFWLPLLIFQHDTVSWNGKTPDYLLLGNMVYTFVVITVCLKAGLETSSWTLFSHIAIWGSVFLWVLFFWLYSTLWPVIAIAPDMSGQAEMLFTSGVFWMSLLFIPTLIRTVLASEEQLLFTHLSERAQLLKNSISSAYSTESVPQNMLHGYAFSQEENGAVSQSDLIRSYDTTKQRPAQPQW</sequence>
<feature type="transmembrane region" description="Helical" evidence="20">
    <location>
        <begin position="986"/>
        <end position="1007"/>
    </location>
</feature>
<feature type="transmembrane region" description="Helical" evidence="20">
    <location>
        <begin position="834"/>
        <end position="852"/>
    </location>
</feature>
<keyword evidence="11 20" id="KW-1278">Translocase</keyword>
<feature type="transmembrane region" description="Helical" evidence="20">
    <location>
        <begin position="881"/>
        <end position="903"/>
    </location>
</feature>
<evidence type="ECO:0000256" key="2">
    <source>
        <dbReference type="ARBA" id="ARBA00004141"/>
    </source>
</evidence>
<keyword evidence="24" id="KW-1185">Reference proteome</keyword>
<feature type="transmembrane region" description="Helical" evidence="20">
    <location>
        <begin position="918"/>
        <end position="939"/>
    </location>
</feature>
<dbReference type="SUPFAM" id="SSF81653">
    <property type="entry name" value="Calcium ATPase, transduction domain A"/>
    <property type="match status" value="1"/>
</dbReference>
<feature type="domain" description="P-type ATPase C-terminal" evidence="22">
    <location>
        <begin position="768"/>
        <end position="1003"/>
    </location>
</feature>
<comment type="similarity">
    <text evidence="5 20">Belongs to the cation transport ATPase (P-type) (TC 3.A.3) family. Type IV subfamily.</text>
</comment>
<dbReference type="InterPro" id="IPR023299">
    <property type="entry name" value="ATPase_P-typ_cyto_dom_N"/>
</dbReference>
<dbReference type="SUPFAM" id="SSF81665">
    <property type="entry name" value="Calcium ATPase, transmembrane domain M"/>
    <property type="match status" value="1"/>
</dbReference>